<dbReference type="CDD" id="cd00093">
    <property type="entry name" value="HTH_XRE"/>
    <property type="match status" value="1"/>
</dbReference>
<dbReference type="InterPro" id="IPR010982">
    <property type="entry name" value="Lambda_DNA-bd_dom_sf"/>
</dbReference>
<name>A0ABY4T7B6_9GAMM</name>
<reference evidence="2" key="1">
    <citation type="submission" date="2020-10" db="EMBL/GenBank/DDBJ databases">
        <title>Whole-genome sequence of Luteibacter sp. EIF3.</title>
        <authorList>
            <person name="Friedrich I."/>
            <person name="Hertel R."/>
            <person name="Daniel R."/>
        </authorList>
    </citation>
    <scope>NUCLEOTIDE SEQUENCE</scope>
    <source>
        <strain evidence="2">EIF3</strain>
    </source>
</reference>
<feature type="domain" description="HTH cro/C1-type" evidence="1">
    <location>
        <begin position="19"/>
        <end position="63"/>
    </location>
</feature>
<dbReference type="InterPro" id="IPR021096">
    <property type="entry name" value="Vibrio_phage_VSK_Orf152"/>
</dbReference>
<dbReference type="SUPFAM" id="SSF47413">
    <property type="entry name" value="lambda repressor-like DNA-binding domains"/>
    <property type="match status" value="1"/>
</dbReference>
<dbReference type="Proteomes" id="UP001056681">
    <property type="component" value="Chromosome"/>
</dbReference>
<dbReference type="EMBL" id="CP063231">
    <property type="protein sequence ID" value="URL60175.1"/>
    <property type="molecule type" value="Genomic_DNA"/>
</dbReference>
<dbReference type="Pfam" id="PF12472">
    <property type="entry name" value="DUF3693"/>
    <property type="match status" value="1"/>
</dbReference>
<gene>
    <name evidence="2" type="ORF">IM816_08900</name>
</gene>
<evidence type="ECO:0000313" key="3">
    <source>
        <dbReference type="Proteomes" id="UP001056681"/>
    </source>
</evidence>
<protein>
    <submittedName>
        <fullName evidence="2">Helix-turn-helix transcriptional regulator</fullName>
    </submittedName>
</protein>
<dbReference type="PROSITE" id="PS50943">
    <property type="entry name" value="HTH_CROC1"/>
    <property type="match status" value="1"/>
</dbReference>
<keyword evidence="3" id="KW-1185">Reference proteome</keyword>
<proteinExistence type="predicted"/>
<evidence type="ECO:0000259" key="1">
    <source>
        <dbReference type="PROSITE" id="PS50943"/>
    </source>
</evidence>
<dbReference type="InterPro" id="IPR001387">
    <property type="entry name" value="Cro/C1-type_HTH"/>
</dbReference>
<evidence type="ECO:0000313" key="2">
    <source>
        <dbReference type="EMBL" id="URL60175.1"/>
    </source>
</evidence>
<organism evidence="2 3">
    <name type="scientific">Luteibacter flocculans</name>
    <dbReference type="NCBI Taxonomy" id="2780091"/>
    <lineage>
        <taxon>Bacteria</taxon>
        <taxon>Pseudomonadati</taxon>
        <taxon>Pseudomonadota</taxon>
        <taxon>Gammaproteobacteria</taxon>
        <taxon>Lysobacterales</taxon>
        <taxon>Rhodanobacteraceae</taxon>
        <taxon>Luteibacter</taxon>
    </lineage>
</organism>
<dbReference type="Pfam" id="PF01381">
    <property type="entry name" value="HTH_3"/>
    <property type="match status" value="1"/>
</dbReference>
<dbReference type="SMART" id="SM00530">
    <property type="entry name" value="HTH_XRE"/>
    <property type="match status" value="1"/>
</dbReference>
<dbReference type="Gene3D" id="1.10.260.40">
    <property type="entry name" value="lambda repressor-like DNA-binding domains"/>
    <property type="match status" value="1"/>
</dbReference>
<accession>A0ABY4T7B6</accession>
<sequence>MNTTNKLLDMYMEAVQASTLTAAAAKLGVSRPALSNWRAGTSHAEPELVEKMAKACKLDAEEWVLLVQADREILPARKQVWLRAAQRLAATAAIVALTLGLDVQTAKADFTKNGQNFAEVPASVYYVKLNPGSYGSRAVKTSIAHRTMCQR</sequence>